<dbReference type="CDD" id="cd13127">
    <property type="entry name" value="MATE_tuaB_like"/>
    <property type="match status" value="1"/>
</dbReference>
<evidence type="ECO:0000256" key="4">
    <source>
        <dbReference type="ARBA" id="ARBA00022692"/>
    </source>
</evidence>
<evidence type="ECO:0000256" key="6">
    <source>
        <dbReference type="ARBA" id="ARBA00023136"/>
    </source>
</evidence>
<feature type="transmembrane region" description="Helical" evidence="7">
    <location>
        <begin position="342"/>
        <end position="362"/>
    </location>
</feature>
<gene>
    <name evidence="8" type="ORF">C1I63_11960</name>
</gene>
<dbReference type="GO" id="GO:0005886">
    <property type="term" value="C:plasma membrane"/>
    <property type="evidence" value="ECO:0007669"/>
    <property type="project" value="UniProtKB-SubCell"/>
</dbReference>
<accession>A0A2T4UVE4</accession>
<feature type="transmembrane region" description="Helical" evidence="7">
    <location>
        <begin position="159"/>
        <end position="182"/>
    </location>
</feature>
<protein>
    <submittedName>
        <fullName evidence="8">Lipopolysaccharide biosynthesis protein</fullName>
    </submittedName>
</protein>
<organism evidence="8 9">
    <name type="scientific">Rathayibacter caricis DSM 15933</name>
    <dbReference type="NCBI Taxonomy" id="1328867"/>
    <lineage>
        <taxon>Bacteria</taxon>
        <taxon>Bacillati</taxon>
        <taxon>Actinomycetota</taxon>
        <taxon>Actinomycetes</taxon>
        <taxon>Micrococcales</taxon>
        <taxon>Microbacteriaceae</taxon>
        <taxon>Rathayibacter</taxon>
    </lineage>
</organism>
<feature type="transmembrane region" description="Helical" evidence="7">
    <location>
        <begin position="369"/>
        <end position="390"/>
    </location>
</feature>
<keyword evidence="6 7" id="KW-0472">Membrane</keyword>
<keyword evidence="9" id="KW-1185">Reference proteome</keyword>
<feature type="transmembrane region" description="Helical" evidence="7">
    <location>
        <begin position="458"/>
        <end position="478"/>
    </location>
</feature>
<comment type="similarity">
    <text evidence="2">Belongs to the polysaccharide synthase family.</text>
</comment>
<feature type="transmembrane region" description="Helical" evidence="7">
    <location>
        <begin position="129"/>
        <end position="147"/>
    </location>
</feature>
<evidence type="ECO:0000256" key="5">
    <source>
        <dbReference type="ARBA" id="ARBA00022989"/>
    </source>
</evidence>
<feature type="transmembrane region" description="Helical" evidence="7">
    <location>
        <begin position="97"/>
        <end position="117"/>
    </location>
</feature>
<comment type="caution">
    <text evidence="8">The sequence shown here is derived from an EMBL/GenBank/DDBJ whole genome shotgun (WGS) entry which is preliminary data.</text>
</comment>
<dbReference type="InterPro" id="IPR050833">
    <property type="entry name" value="Poly_Biosynth_Transport"/>
</dbReference>
<reference evidence="8 9" key="1">
    <citation type="submission" date="2018-03" db="EMBL/GenBank/DDBJ databases">
        <title>Bacteriophage NCPPB3778 and a type I-E CRISPR drive the evolution of the US Biological Select Agent, Rathayibacter toxicus.</title>
        <authorList>
            <person name="Davis E.W.II."/>
            <person name="Tabima J.F."/>
            <person name="Weisberg A.J."/>
            <person name="Dantas Lopes L."/>
            <person name="Wiseman M.S."/>
            <person name="Wiseman M.S."/>
            <person name="Pupko T."/>
            <person name="Belcher M.S."/>
            <person name="Sechler A.J."/>
            <person name="Tancos M.A."/>
            <person name="Schroeder B.K."/>
            <person name="Murray T.D."/>
            <person name="Luster D.G."/>
            <person name="Schneider W.L."/>
            <person name="Rogers E."/>
            <person name="Andreote F.D."/>
            <person name="Grunwald N.J."/>
            <person name="Putnam M.L."/>
            <person name="Chang J.H."/>
        </authorList>
    </citation>
    <scope>NUCLEOTIDE SEQUENCE [LARGE SCALE GENOMIC DNA]</scope>
    <source>
        <strain evidence="8 9">DSM 15933</strain>
    </source>
</reference>
<evidence type="ECO:0000256" key="1">
    <source>
        <dbReference type="ARBA" id="ARBA00004651"/>
    </source>
</evidence>
<feature type="transmembrane region" description="Helical" evidence="7">
    <location>
        <begin position="59"/>
        <end position="85"/>
    </location>
</feature>
<dbReference type="PANTHER" id="PTHR30250">
    <property type="entry name" value="PST FAMILY PREDICTED COLANIC ACID TRANSPORTER"/>
    <property type="match status" value="1"/>
</dbReference>
<evidence type="ECO:0000256" key="7">
    <source>
        <dbReference type="SAM" id="Phobius"/>
    </source>
</evidence>
<feature type="transmembrane region" description="Helical" evidence="7">
    <location>
        <begin position="188"/>
        <end position="208"/>
    </location>
</feature>
<evidence type="ECO:0000313" key="9">
    <source>
        <dbReference type="Proteomes" id="UP000241085"/>
    </source>
</evidence>
<keyword evidence="4 7" id="KW-0812">Transmembrane</keyword>
<comment type="subcellular location">
    <subcellularLocation>
        <location evidence="1">Cell membrane</location>
        <topology evidence="1">Multi-pass membrane protein</topology>
    </subcellularLocation>
</comment>
<evidence type="ECO:0000256" key="2">
    <source>
        <dbReference type="ARBA" id="ARBA00007430"/>
    </source>
</evidence>
<keyword evidence="3" id="KW-1003">Cell membrane</keyword>
<dbReference type="EMBL" id="PZPL01000001">
    <property type="protein sequence ID" value="PTL73490.1"/>
    <property type="molecule type" value="Genomic_DNA"/>
</dbReference>
<dbReference type="Proteomes" id="UP000241085">
    <property type="component" value="Unassembled WGS sequence"/>
</dbReference>
<keyword evidence="5 7" id="KW-1133">Transmembrane helix</keyword>
<feature type="transmembrane region" description="Helical" evidence="7">
    <location>
        <begin position="304"/>
        <end position="322"/>
    </location>
</feature>
<name>A0A2T4UVE4_9MICO</name>
<dbReference type="Pfam" id="PF13440">
    <property type="entry name" value="Polysacc_synt_3"/>
    <property type="match status" value="1"/>
</dbReference>
<dbReference type="AlphaFoldDB" id="A0A2T4UVE4"/>
<sequence length="496" mass="52417">MSPLVASILVRADEGDEERGRDAGGARAAAVTLAGQWTKYALQLASLVVLARLLTPTDFGLIAMTTAVIGIANVLGDFGLSLAAIQARQLSQGQRSNLFWLNGAVGTITALAFVPIAPLLASFYNDPRLTLLTIALGSSFVVAGFTTQHRADLTRRTRFTSLALSDVLGQAAAFATAVLSAWAGAGYWALALQQIVFAVVSGVLVVSWSRWRPSRPSRAEPMRALLSYGGSTFLTQVVNYISANADSVLLGQRFGATVLGFYNRAFQLVSLPVQQLASPLTRIALPLLSRITEPAELTRVATKIHAALLWALLSILSVLAAMSEQVTSVVLGPGWSAAADLLPILAVGGAFQVLSYVYYWVFLATARTGLLFVSELSGRLVMIAGMIVFIEDGPAAVATASAAGTALIWAVGSFLTVKRTGIDPRPLLLTSARIVSAVGSGFLLVRGCMLFGLDIDGWLGLVVYLACWLLGAGSIACAQRASRLELQGVVVLLRRR</sequence>
<evidence type="ECO:0000313" key="8">
    <source>
        <dbReference type="EMBL" id="PTL73490.1"/>
    </source>
</evidence>
<evidence type="ECO:0000256" key="3">
    <source>
        <dbReference type="ARBA" id="ARBA00022475"/>
    </source>
</evidence>
<dbReference type="PANTHER" id="PTHR30250:SF10">
    <property type="entry name" value="LIPOPOLYSACCHARIDE BIOSYNTHESIS PROTEIN WZXC"/>
    <property type="match status" value="1"/>
</dbReference>
<feature type="transmembrane region" description="Helical" evidence="7">
    <location>
        <begin position="427"/>
        <end position="452"/>
    </location>
</feature>
<feature type="transmembrane region" description="Helical" evidence="7">
    <location>
        <begin position="396"/>
        <end position="415"/>
    </location>
</feature>
<proteinExistence type="inferred from homology"/>